<dbReference type="InterPro" id="IPR010982">
    <property type="entry name" value="Lambda_DNA-bd_dom_sf"/>
</dbReference>
<evidence type="ECO:0000256" key="1">
    <source>
        <dbReference type="ARBA" id="ARBA00023125"/>
    </source>
</evidence>
<keyword evidence="4" id="KW-1185">Reference proteome</keyword>
<protein>
    <submittedName>
        <fullName evidence="3">Predicted transcriptional regulator with C-terminal CBS domains</fullName>
    </submittedName>
</protein>
<dbReference type="Gene3D" id="1.10.260.40">
    <property type="entry name" value="lambda repressor-like DNA-binding domains"/>
    <property type="match status" value="1"/>
</dbReference>
<dbReference type="Pfam" id="PF01381">
    <property type="entry name" value="HTH_3"/>
    <property type="match status" value="1"/>
</dbReference>
<dbReference type="RefSeq" id="WP_079490788.1">
    <property type="nucleotide sequence ID" value="NZ_FUZT01000003.1"/>
</dbReference>
<dbReference type="GO" id="GO:0005829">
    <property type="term" value="C:cytosol"/>
    <property type="evidence" value="ECO:0007669"/>
    <property type="project" value="TreeGrafter"/>
</dbReference>
<evidence type="ECO:0000313" key="4">
    <source>
        <dbReference type="Proteomes" id="UP000190285"/>
    </source>
</evidence>
<dbReference type="InterPro" id="IPR001387">
    <property type="entry name" value="Cro/C1-type_HTH"/>
</dbReference>
<accession>A0A1T5K684</accession>
<gene>
    <name evidence="3" type="ORF">SAMN02194393_01666</name>
</gene>
<dbReference type="CDD" id="cd00093">
    <property type="entry name" value="HTH_XRE"/>
    <property type="match status" value="1"/>
</dbReference>
<dbReference type="GO" id="GO:0003677">
    <property type="term" value="F:DNA binding"/>
    <property type="evidence" value="ECO:0007669"/>
    <property type="project" value="UniProtKB-KW"/>
</dbReference>
<organism evidence="3 4">
    <name type="scientific">Maledivibacter halophilus</name>
    <dbReference type="NCBI Taxonomy" id="36842"/>
    <lineage>
        <taxon>Bacteria</taxon>
        <taxon>Bacillati</taxon>
        <taxon>Bacillota</taxon>
        <taxon>Clostridia</taxon>
        <taxon>Peptostreptococcales</taxon>
        <taxon>Caminicellaceae</taxon>
        <taxon>Maledivibacter</taxon>
    </lineage>
</organism>
<dbReference type="STRING" id="36842.SAMN02194393_01666"/>
<dbReference type="PANTHER" id="PTHR46797:SF1">
    <property type="entry name" value="METHYLPHOSPHONATE SYNTHASE"/>
    <property type="match status" value="1"/>
</dbReference>
<dbReference type="PANTHER" id="PTHR46797">
    <property type="entry name" value="HTH-TYPE TRANSCRIPTIONAL REGULATOR"/>
    <property type="match status" value="1"/>
</dbReference>
<keyword evidence="1" id="KW-0238">DNA-binding</keyword>
<proteinExistence type="predicted"/>
<dbReference type="PROSITE" id="PS50943">
    <property type="entry name" value="HTH_CROC1"/>
    <property type="match status" value="1"/>
</dbReference>
<dbReference type="EMBL" id="FUZT01000003">
    <property type="protein sequence ID" value="SKC59252.1"/>
    <property type="molecule type" value="Genomic_DNA"/>
</dbReference>
<dbReference type="AlphaFoldDB" id="A0A1T5K684"/>
<dbReference type="SUPFAM" id="SSF47413">
    <property type="entry name" value="lambda repressor-like DNA-binding domains"/>
    <property type="match status" value="1"/>
</dbReference>
<dbReference type="InterPro" id="IPR050807">
    <property type="entry name" value="TransReg_Diox_bact_type"/>
</dbReference>
<dbReference type="GO" id="GO:0003700">
    <property type="term" value="F:DNA-binding transcription factor activity"/>
    <property type="evidence" value="ECO:0007669"/>
    <property type="project" value="TreeGrafter"/>
</dbReference>
<evidence type="ECO:0000313" key="3">
    <source>
        <dbReference type="EMBL" id="SKC59252.1"/>
    </source>
</evidence>
<dbReference type="Proteomes" id="UP000190285">
    <property type="component" value="Unassembled WGS sequence"/>
</dbReference>
<reference evidence="3 4" key="1">
    <citation type="submission" date="2017-02" db="EMBL/GenBank/DDBJ databases">
        <authorList>
            <person name="Peterson S.W."/>
        </authorList>
    </citation>
    <scope>NUCLEOTIDE SEQUENCE [LARGE SCALE GENOMIC DNA]</scope>
    <source>
        <strain evidence="3 4">M1</strain>
    </source>
</reference>
<sequence length="80" mass="9413">MESRFADQYVKLGKNIKKYRKRLGLSQEQLANRMSISRSYLSKIEAPNCQKSFSIETLFLLAETLHIPVYKLLEFDNQEI</sequence>
<name>A0A1T5K684_9FIRM</name>
<dbReference type="OrthoDB" id="6386941at2"/>
<dbReference type="SMART" id="SM00530">
    <property type="entry name" value="HTH_XRE"/>
    <property type="match status" value="1"/>
</dbReference>
<feature type="domain" description="HTH cro/C1-type" evidence="2">
    <location>
        <begin position="16"/>
        <end position="72"/>
    </location>
</feature>
<evidence type="ECO:0000259" key="2">
    <source>
        <dbReference type="PROSITE" id="PS50943"/>
    </source>
</evidence>